<dbReference type="InterPro" id="IPR036291">
    <property type="entry name" value="NAD(P)-bd_dom_sf"/>
</dbReference>
<dbReference type="PRINTS" id="PR00081">
    <property type="entry name" value="GDHRDH"/>
</dbReference>
<protein>
    <submittedName>
        <fullName evidence="2">Short-chain dehydrogenase/reductase family protein</fullName>
    </submittedName>
</protein>
<reference evidence="2" key="1">
    <citation type="submission" date="2020-05" db="EMBL/GenBank/DDBJ databases">
        <title>Mycena genomes resolve the evolution of fungal bioluminescence.</title>
        <authorList>
            <person name="Tsai I.J."/>
        </authorList>
    </citation>
    <scope>NUCLEOTIDE SEQUENCE</scope>
    <source>
        <strain evidence="2">110903Hualien_Pintung</strain>
    </source>
</reference>
<dbReference type="SUPFAM" id="SSF51735">
    <property type="entry name" value="NAD(P)-binding Rossmann-fold domains"/>
    <property type="match status" value="1"/>
</dbReference>
<dbReference type="OrthoDB" id="191139at2759"/>
<evidence type="ECO:0000313" key="3">
    <source>
        <dbReference type="Proteomes" id="UP000613580"/>
    </source>
</evidence>
<accession>A0A8H6TBZ6</accession>
<name>A0A8H6TBZ6_MYCCL</name>
<dbReference type="GO" id="GO:0016491">
    <property type="term" value="F:oxidoreductase activity"/>
    <property type="evidence" value="ECO:0007669"/>
    <property type="project" value="UniProtKB-KW"/>
</dbReference>
<dbReference type="EMBL" id="JACAZE010000006">
    <property type="protein sequence ID" value="KAF7314032.1"/>
    <property type="molecule type" value="Genomic_DNA"/>
</dbReference>
<keyword evidence="1" id="KW-0560">Oxidoreductase</keyword>
<dbReference type="PANTHER" id="PTHR43157">
    <property type="entry name" value="PHOSPHATIDYLINOSITOL-GLYCAN BIOSYNTHESIS CLASS F PROTEIN-RELATED"/>
    <property type="match status" value="1"/>
</dbReference>
<organism evidence="2 3">
    <name type="scientific">Mycena chlorophos</name>
    <name type="common">Agaric fungus</name>
    <name type="synonym">Agaricus chlorophos</name>
    <dbReference type="NCBI Taxonomy" id="658473"/>
    <lineage>
        <taxon>Eukaryota</taxon>
        <taxon>Fungi</taxon>
        <taxon>Dikarya</taxon>
        <taxon>Basidiomycota</taxon>
        <taxon>Agaricomycotina</taxon>
        <taxon>Agaricomycetes</taxon>
        <taxon>Agaricomycetidae</taxon>
        <taxon>Agaricales</taxon>
        <taxon>Marasmiineae</taxon>
        <taxon>Mycenaceae</taxon>
        <taxon>Mycena</taxon>
    </lineage>
</organism>
<evidence type="ECO:0000256" key="1">
    <source>
        <dbReference type="ARBA" id="ARBA00023002"/>
    </source>
</evidence>
<keyword evidence="3" id="KW-1185">Reference proteome</keyword>
<gene>
    <name evidence="2" type="ORF">HMN09_00561800</name>
</gene>
<dbReference type="Pfam" id="PF00106">
    <property type="entry name" value="adh_short"/>
    <property type="match status" value="1"/>
</dbReference>
<evidence type="ECO:0000313" key="2">
    <source>
        <dbReference type="EMBL" id="KAF7314032.1"/>
    </source>
</evidence>
<dbReference type="PANTHER" id="PTHR43157:SF31">
    <property type="entry name" value="PHOSPHATIDYLINOSITOL-GLYCAN BIOSYNTHESIS CLASS F PROTEIN"/>
    <property type="match status" value="1"/>
</dbReference>
<comment type="caution">
    <text evidence="2">The sequence shown here is derived from an EMBL/GenBank/DDBJ whole genome shotgun (WGS) entry which is preliminary data.</text>
</comment>
<sequence length="310" mass="33729">MPPKFQPERDIPDLSGRIMLVTGGNSGIGYETVKQLLLKGARVYLAARSEDKATAAIAKLDAETGGKRALFLPLDLADLDSVRKASERFLELEERLDVLFNNAGVMNVPTEMLTAQGYDLQFGTNAIGHFLLTELLLPALLKSKETTGVPARIVHVSSIGHNLAPTSGIDYVSLKGGPDRDTWLKKADGWVLKSSWRLYGQSKLANILMSNYFAALHAGSIVSCAVHPGPVKTELGRFSPGWMRILNRMFFYPASVGASTQLWAGTSASAEEINGKYFVPFCKPSEPSKLARDEGKQAEVVAYLKAQCLL</sequence>
<dbReference type="InterPro" id="IPR002347">
    <property type="entry name" value="SDR_fam"/>
</dbReference>
<proteinExistence type="predicted"/>
<dbReference type="Proteomes" id="UP000613580">
    <property type="component" value="Unassembled WGS sequence"/>
</dbReference>
<dbReference type="AlphaFoldDB" id="A0A8H6TBZ6"/>
<dbReference type="Gene3D" id="3.40.50.720">
    <property type="entry name" value="NAD(P)-binding Rossmann-like Domain"/>
    <property type="match status" value="1"/>
</dbReference>